<feature type="compositionally biased region" description="Basic and acidic residues" evidence="11">
    <location>
        <begin position="926"/>
        <end position="951"/>
    </location>
</feature>
<dbReference type="InterPro" id="IPR051143">
    <property type="entry name" value="TrkH_K-transport"/>
</dbReference>
<keyword evidence="7 10" id="KW-1133">Transmembrane helix</keyword>
<dbReference type="GO" id="GO:0005886">
    <property type="term" value="C:plasma membrane"/>
    <property type="evidence" value="ECO:0007669"/>
    <property type="project" value="InterPro"/>
</dbReference>
<feature type="transmembrane region" description="Helical" evidence="10">
    <location>
        <begin position="57"/>
        <end position="78"/>
    </location>
</feature>
<evidence type="ECO:0000256" key="9">
    <source>
        <dbReference type="ARBA" id="ARBA00023136"/>
    </source>
</evidence>
<feature type="transmembrane region" description="Helical" evidence="10">
    <location>
        <begin position="683"/>
        <end position="704"/>
    </location>
</feature>
<feature type="transmembrane region" description="Helical" evidence="10">
    <location>
        <begin position="811"/>
        <end position="833"/>
    </location>
</feature>
<feature type="compositionally biased region" description="Basic and acidic residues" evidence="11">
    <location>
        <begin position="343"/>
        <end position="366"/>
    </location>
</feature>
<dbReference type="STRING" id="930991.A0A0D0DI61"/>
<feature type="region of interest" description="Disordered" evidence="11">
    <location>
        <begin position="224"/>
        <end position="315"/>
    </location>
</feature>
<feature type="region of interest" description="Disordered" evidence="11">
    <location>
        <begin position="898"/>
        <end position="977"/>
    </location>
</feature>
<keyword evidence="5 10" id="KW-0812">Transmembrane</keyword>
<feature type="compositionally biased region" description="Basic and acidic residues" evidence="11">
    <location>
        <begin position="267"/>
        <end position="284"/>
    </location>
</feature>
<dbReference type="Pfam" id="PF02386">
    <property type="entry name" value="TrkH"/>
    <property type="match status" value="1"/>
</dbReference>
<protein>
    <recommendedName>
        <fullName evidence="10">Potassium transport protein</fullName>
    </recommendedName>
</protein>
<keyword evidence="3 10" id="KW-0813">Transport</keyword>
<evidence type="ECO:0000256" key="11">
    <source>
        <dbReference type="SAM" id="MobiDB-lite"/>
    </source>
</evidence>
<dbReference type="AlphaFoldDB" id="A0A0D0DI61"/>
<evidence type="ECO:0000256" key="6">
    <source>
        <dbReference type="ARBA" id="ARBA00022958"/>
    </source>
</evidence>
<feature type="compositionally biased region" description="Polar residues" evidence="11">
    <location>
        <begin position="231"/>
        <end position="254"/>
    </location>
</feature>
<dbReference type="InterPro" id="IPR015958">
    <property type="entry name" value="Trk1_fungi"/>
</dbReference>
<feature type="region of interest" description="Disordered" evidence="11">
    <location>
        <begin position="165"/>
        <end position="184"/>
    </location>
</feature>
<feature type="transmembrane region" description="Helical" evidence="10">
    <location>
        <begin position="587"/>
        <end position="605"/>
    </location>
</feature>
<proteinExistence type="inferred from homology"/>
<feature type="region of interest" description="Disordered" evidence="11">
    <location>
        <begin position="335"/>
        <end position="370"/>
    </location>
</feature>
<evidence type="ECO:0000256" key="2">
    <source>
        <dbReference type="ARBA" id="ARBA00009137"/>
    </source>
</evidence>
<keyword evidence="13" id="KW-1185">Reference proteome</keyword>
<dbReference type="GO" id="GO:0030007">
    <property type="term" value="P:intracellular potassium ion homeostasis"/>
    <property type="evidence" value="ECO:0007669"/>
    <property type="project" value="UniProtKB-UniRule"/>
</dbReference>
<keyword evidence="4 10" id="KW-0633">Potassium transport</keyword>
<evidence type="ECO:0000256" key="1">
    <source>
        <dbReference type="ARBA" id="ARBA00004141"/>
    </source>
</evidence>
<feature type="transmembrane region" description="Helical" evidence="10">
    <location>
        <begin position="84"/>
        <end position="105"/>
    </location>
</feature>
<comment type="subcellular location">
    <subcellularLocation>
        <location evidence="1">Membrane</location>
        <topology evidence="1">Multi-pass membrane protein</topology>
    </subcellularLocation>
</comment>
<feature type="transmembrane region" description="Helical" evidence="10">
    <location>
        <begin position="651"/>
        <end position="671"/>
    </location>
</feature>
<dbReference type="PANTHER" id="PTHR31064:SF30">
    <property type="entry name" value="HIGH-AFFINITY POTASSIUM TRANSPORT PROTEIN-RELATED"/>
    <property type="match status" value="1"/>
</dbReference>
<dbReference type="InterPro" id="IPR004773">
    <property type="entry name" value="K/Na_transp_Trk1/HKT1"/>
</dbReference>
<keyword evidence="6 10" id="KW-0630">Potassium</keyword>
<sequence>MPDPINHQAPSHRFWTSISRNLNFFRVHLLFFTFTPLVFSGILYASNGRYPIAYIDALFNSVSAVTVCGLATVNLSQLTPWQQVVLFLQMCMGSPVLVSWFMVYIRRYFFARTFEHIIQAEAARRAAPKPEVFSESATSTGRRGLGWRTTSLFRRRNGLVMSPVAEETASQGGGSTPQEKEASKKLRTDMIRRMDAPPKLVNPSGWISESITMPLKRLSAKVGTSGGYAEMQSSGQTSSPHPHTFTSNLTSSPVHTAVELGSSQKPSDGESRSMDSRRASDSDNPRSTPSAPSNVPLHHSNTLHGGPHSSSQSVAMPRTATVEFAPILEHMVLSPVASGGGDAGRESLDGERRRKPVVRDRSDSRHRLSVGRSHVAMMRNPSQCTCQSAQPAPPIDQMIQQQQGNSDLGGFPMPHEMLGTLFGRLFPRAANSLHRTMTIPTATALTGGELGRTASVPACMAESVNVPEGSKPVAYISFDAVVGRNSVFHMLTYEQLEELGGVEYRALNALLWLVALYHFDFGIQLVSFIVAAPYMSLPKWAQDFIPPALIRPVPSPWFSLFQIVSSYTNTGMSLVDQSMLPFQTAYPLIFFMMFCILAGNTAFVGSSVHRLCSWTITKFVPANSRLHETLHFLLDHPRRCFVYLFPSHQTWFLLTILLVLNLTDFICFLVLDIGNPVIESLPFGTRFVAGMLQTIAVRAAGFGIVPVTSVAPAVKVVYVIMMYISVYPIALSVRSTNVYEEQSLGIFRNADGLSDVERAFQFTGSRMTVWGRYLAMHARHQLSFDMWWLALALFLVCIIEKDNLINTEIQGWFNIFTILFELVSAYGSVGLSLGIPAQNYSFSGALRPLSKLIVCLVMIRGRHRGLPVAIDRAIILPYEFKKAEDDLDLLPGVDERRSSRYSAGNAPFTEGVLMDDGSHGRANAGRQDEAHDGSSESTEVKRHIDSRRHGSQDALGTSGWEAPRGGYGPGEAMKDFC</sequence>
<evidence type="ECO:0000313" key="12">
    <source>
        <dbReference type="EMBL" id="KIK97977.1"/>
    </source>
</evidence>
<keyword evidence="8 10" id="KW-0406">Ion transport</keyword>
<dbReference type="HOGENOM" id="CLU_005947_3_0_1"/>
<evidence type="ECO:0000256" key="10">
    <source>
        <dbReference type="PIRNR" id="PIRNR002450"/>
    </source>
</evidence>
<feature type="transmembrane region" description="Helical" evidence="10">
    <location>
        <begin position="782"/>
        <end position="799"/>
    </location>
</feature>
<evidence type="ECO:0000256" key="3">
    <source>
        <dbReference type="ARBA" id="ARBA00022448"/>
    </source>
</evidence>
<dbReference type="GO" id="GO:1990573">
    <property type="term" value="P:potassium ion import across plasma membrane"/>
    <property type="evidence" value="ECO:0007669"/>
    <property type="project" value="TreeGrafter"/>
</dbReference>
<name>A0A0D0DI61_9AGAM</name>
<dbReference type="InParanoid" id="A0A0D0DI61"/>
<dbReference type="NCBIfam" id="TIGR00934">
    <property type="entry name" value="2a38euk"/>
    <property type="match status" value="1"/>
</dbReference>
<evidence type="ECO:0000256" key="4">
    <source>
        <dbReference type="ARBA" id="ARBA00022538"/>
    </source>
</evidence>
<dbReference type="InterPro" id="IPR003445">
    <property type="entry name" value="Cat_transpt"/>
</dbReference>
<evidence type="ECO:0000256" key="5">
    <source>
        <dbReference type="ARBA" id="ARBA00022692"/>
    </source>
</evidence>
<accession>A0A0D0DI61</accession>
<dbReference type="PIRSF" id="PIRSF002450">
    <property type="entry name" value="K+_transpter_TRK"/>
    <property type="match status" value="1"/>
</dbReference>
<dbReference type="FunCoup" id="A0A0D0DI61">
    <property type="interactions" value="55"/>
</dbReference>
<reference evidence="13" key="2">
    <citation type="submission" date="2015-01" db="EMBL/GenBank/DDBJ databases">
        <title>Evolutionary Origins and Diversification of the Mycorrhizal Mutualists.</title>
        <authorList>
            <consortium name="DOE Joint Genome Institute"/>
            <consortium name="Mycorrhizal Genomics Consortium"/>
            <person name="Kohler A."/>
            <person name="Kuo A."/>
            <person name="Nagy L.G."/>
            <person name="Floudas D."/>
            <person name="Copeland A."/>
            <person name="Barry K.W."/>
            <person name="Cichocki N."/>
            <person name="Veneault-Fourrey C."/>
            <person name="LaButti K."/>
            <person name="Lindquist E.A."/>
            <person name="Lipzen A."/>
            <person name="Lundell T."/>
            <person name="Morin E."/>
            <person name="Murat C."/>
            <person name="Riley R."/>
            <person name="Ohm R."/>
            <person name="Sun H."/>
            <person name="Tunlid A."/>
            <person name="Henrissat B."/>
            <person name="Grigoriev I.V."/>
            <person name="Hibbett D.S."/>
            <person name="Martin F."/>
        </authorList>
    </citation>
    <scope>NUCLEOTIDE SEQUENCE [LARGE SCALE GENOMIC DNA]</scope>
    <source>
        <strain evidence="13">Ve08.2h10</strain>
    </source>
</reference>
<comment type="similarity">
    <text evidence="2 10">Belongs to the TrkH potassium transport family.</text>
</comment>
<evidence type="ECO:0000256" key="7">
    <source>
        <dbReference type="ARBA" id="ARBA00022989"/>
    </source>
</evidence>
<dbReference type="PANTHER" id="PTHR31064">
    <property type="entry name" value="POTASSIUM TRANSPORT PROTEIN DDB_G0292412-RELATED"/>
    <property type="match status" value="1"/>
</dbReference>
<feature type="transmembrane region" description="Helical" evidence="10">
    <location>
        <begin position="716"/>
        <end position="733"/>
    </location>
</feature>
<reference evidence="12 13" key="1">
    <citation type="submission" date="2014-04" db="EMBL/GenBank/DDBJ databases">
        <authorList>
            <consortium name="DOE Joint Genome Institute"/>
            <person name="Kuo A."/>
            <person name="Kohler A."/>
            <person name="Jargeat P."/>
            <person name="Nagy L.G."/>
            <person name="Floudas D."/>
            <person name="Copeland A."/>
            <person name="Barry K.W."/>
            <person name="Cichocki N."/>
            <person name="Veneault-Fourrey C."/>
            <person name="LaButti K."/>
            <person name="Lindquist E.A."/>
            <person name="Lipzen A."/>
            <person name="Lundell T."/>
            <person name="Morin E."/>
            <person name="Murat C."/>
            <person name="Sun H."/>
            <person name="Tunlid A."/>
            <person name="Henrissat B."/>
            <person name="Grigoriev I.V."/>
            <person name="Hibbett D.S."/>
            <person name="Martin F."/>
            <person name="Nordberg H.P."/>
            <person name="Cantor M.N."/>
            <person name="Hua S.X."/>
        </authorList>
    </citation>
    <scope>NUCLEOTIDE SEQUENCE [LARGE SCALE GENOMIC DNA]</scope>
    <source>
        <strain evidence="12 13">Ve08.2h10</strain>
    </source>
</reference>
<feature type="transmembrane region" description="Helical" evidence="10">
    <location>
        <begin position="24"/>
        <end position="45"/>
    </location>
</feature>
<organism evidence="12 13">
    <name type="scientific">Paxillus rubicundulus Ve08.2h10</name>
    <dbReference type="NCBI Taxonomy" id="930991"/>
    <lineage>
        <taxon>Eukaryota</taxon>
        <taxon>Fungi</taxon>
        <taxon>Dikarya</taxon>
        <taxon>Basidiomycota</taxon>
        <taxon>Agaricomycotina</taxon>
        <taxon>Agaricomycetes</taxon>
        <taxon>Agaricomycetidae</taxon>
        <taxon>Boletales</taxon>
        <taxon>Paxilineae</taxon>
        <taxon>Paxillaceae</taxon>
        <taxon>Paxillus</taxon>
    </lineage>
</organism>
<dbReference type="EMBL" id="KN824912">
    <property type="protein sequence ID" value="KIK97977.1"/>
    <property type="molecule type" value="Genomic_DNA"/>
</dbReference>
<dbReference type="OrthoDB" id="9999863at2759"/>
<evidence type="ECO:0000313" key="13">
    <source>
        <dbReference type="Proteomes" id="UP000054538"/>
    </source>
</evidence>
<feature type="compositionally biased region" description="Polar residues" evidence="11">
    <location>
        <begin position="285"/>
        <end position="314"/>
    </location>
</feature>
<feature type="transmembrane region" description="Helical" evidence="10">
    <location>
        <begin position="509"/>
        <end position="535"/>
    </location>
</feature>
<dbReference type="Proteomes" id="UP000054538">
    <property type="component" value="Unassembled WGS sequence"/>
</dbReference>
<keyword evidence="9 10" id="KW-0472">Membrane</keyword>
<gene>
    <name evidence="12" type="ORF">PAXRUDRAFT_135185</name>
</gene>
<evidence type="ECO:0000256" key="8">
    <source>
        <dbReference type="ARBA" id="ARBA00023065"/>
    </source>
</evidence>
<dbReference type="GO" id="GO:0140107">
    <property type="term" value="F:high-affinity potassium ion transmembrane transporter activity"/>
    <property type="evidence" value="ECO:0007669"/>
    <property type="project" value="TreeGrafter"/>
</dbReference>